<name>A0ABY4I1S8_CHIFI</name>
<accession>A0ABY4I1S8</accession>
<evidence type="ECO:0000313" key="1">
    <source>
        <dbReference type="EMBL" id="UPK69805.1"/>
    </source>
</evidence>
<sequence>MKKTFLFLLALLSIQCNRHSANKNFDLKINVDIGNYRYTRHPITEAEFHILKSNIARAWPQQILTSSRSTTGSDHEAAPVLKSKYTIQEYIRIANDMETFKKELVVPGEYLKSTAASPEIAVLEYNKVFAPLSDECIAEPVNYSDLITTAMQGILADNNIKLEVCYGFKQISTFETKYTIYAKLDNTLHTVTFSNTKGCTPDNTAIYLLLNKVLMSTDIKERLVRYSDHNSLIFVQPARYERLARRLAQP</sequence>
<proteinExistence type="predicted"/>
<dbReference type="EMBL" id="CP095855">
    <property type="protein sequence ID" value="UPK69805.1"/>
    <property type="molecule type" value="Genomic_DNA"/>
</dbReference>
<reference evidence="1 2" key="1">
    <citation type="submission" date="2022-04" db="EMBL/GenBank/DDBJ databases">
        <title>The arsenic-methylating capacity of Chitinophaga filiformis YT5 during chitin decomposition.</title>
        <authorList>
            <person name="Chen G."/>
            <person name="Liang Y."/>
        </authorList>
    </citation>
    <scope>NUCLEOTIDE SEQUENCE [LARGE SCALE GENOMIC DNA]</scope>
    <source>
        <strain evidence="1 2">YT5</strain>
    </source>
</reference>
<evidence type="ECO:0000313" key="2">
    <source>
        <dbReference type="Proteomes" id="UP000830198"/>
    </source>
</evidence>
<keyword evidence="2" id="KW-1185">Reference proteome</keyword>
<protein>
    <recommendedName>
        <fullName evidence="3">Lipoprotein</fullName>
    </recommendedName>
</protein>
<gene>
    <name evidence="1" type="ORF">MYF79_00695</name>
</gene>
<evidence type="ECO:0008006" key="3">
    <source>
        <dbReference type="Google" id="ProtNLM"/>
    </source>
</evidence>
<organism evidence="1 2">
    <name type="scientific">Chitinophaga filiformis</name>
    <name type="common">Myxococcus filiformis</name>
    <name type="synonym">Flexibacter filiformis</name>
    <dbReference type="NCBI Taxonomy" id="104663"/>
    <lineage>
        <taxon>Bacteria</taxon>
        <taxon>Pseudomonadati</taxon>
        <taxon>Bacteroidota</taxon>
        <taxon>Chitinophagia</taxon>
        <taxon>Chitinophagales</taxon>
        <taxon>Chitinophagaceae</taxon>
        <taxon>Chitinophaga</taxon>
    </lineage>
</organism>
<dbReference type="RefSeq" id="WP_247812072.1">
    <property type="nucleotide sequence ID" value="NZ_CP095855.1"/>
</dbReference>
<dbReference type="Proteomes" id="UP000830198">
    <property type="component" value="Chromosome"/>
</dbReference>